<evidence type="ECO:0000256" key="3">
    <source>
        <dbReference type="ARBA" id="ARBA00022694"/>
    </source>
</evidence>
<accession>A0A0N8GTG7</accession>
<dbReference type="EMBL" id="LGKP01000002">
    <property type="protein sequence ID" value="KPL92050.1"/>
    <property type="molecule type" value="Genomic_DNA"/>
</dbReference>
<keyword evidence="3 5" id="KW-0819">tRNA processing</keyword>
<dbReference type="InterPro" id="IPR002501">
    <property type="entry name" value="PsdUridine_synth_N"/>
</dbReference>
<dbReference type="NCBIfam" id="TIGR00431">
    <property type="entry name" value="TruB"/>
    <property type="match status" value="1"/>
</dbReference>
<dbReference type="GO" id="GO:0160148">
    <property type="term" value="F:tRNA pseudouridine(55) synthase activity"/>
    <property type="evidence" value="ECO:0007669"/>
    <property type="project" value="UniProtKB-EC"/>
</dbReference>
<dbReference type="PATRIC" id="fig|70996.4.peg.2579"/>
<dbReference type="InterPro" id="IPR014780">
    <property type="entry name" value="tRNA_psdUridine_synth_TruB"/>
</dbReference>
<evidence type="ECO:0000313" key="9">
    <source>
        <dbReference type="Proteomes" id="UP000050277"/>
    </source>
</evidence>
<dbReference type="GO" id="GO:1990481">
    <property type="term" value="P:mRNA pseudouridine synthesis"/>
    <property type="evidence" value="ECO:0007669"/>
    <property type="project" value="TreeGrafter"/>
</dbReference>
<dbReference type="InterPro" id="IPR032819">
    <property type="entry name" value="TruB_C"/>
</dbReference>
<dbReference type="GO" id="GO:0031119">
    <property type="term" value="P:tRNA pseudouridine synthesis"/>
    <property type="evidence" value="ECO:0007669"/>
    <property type="project" value="UniProtKB-UniRule"/>
</dbReference>
<dbReference type="Proteomes" id="UP000050277">
    <property type="component" value="Unassembled WGS sequence"/>
</dbReference>
<dbReference type="CDD" id="cd02573">
    <property type="entry name" value="PseudoU_synth_EcTruB"/>
    <property type="match status" value="1"/>
</dbReference>
<dbReference type="Pfam" id="PF01509">
    <property type="entry name" value="TruB_N"/>
    <property type="match status" value="1"/>
</dbReference>
<dbReference type="Pfam" id="PF16198">
    <property type="entry name" value="TruB_C_2"/>
    <property type="match status" value="1"/>
</dbReference>
<evidence type="ECO:0000259" key="7">
    <source>
        <dbReference type="Pfam" id="PF16198"/>
    </source>
</evidence>
<dbReference type="HAMAP" id="MF_01080">
    <property type="entry name" value="TruB_bact"/>
    <property type="match status" value="1"/>
</dbReference>
<comment type="similarity">
    <text evidence="2 5">Belongs to the pseudouridine synthase TruB family. Type 1 subfamily.</text>
</comment>
<reference evidence="8 9" key="1">
    <citation type="submission" date="2015-07" db="EMBL/GenBank/DDBJ databases">
        <title>Whole genome sequence of Herpetosiphon geysericola DSM 7119.</title>
        <authorList>
            <person name="Hemp J."/>
            <person name="Ward L.M."/>
            <person name="Pace L.A."/>
            <person name="Fischer W.W."/>
        </authorList>
    </citation>
    <scope>NUCLEOTIDE SEQUENCE [LARGE SCALE GENOMIC DNA]</scope>
    <source>
        <strain evidence="8 9">DSM 7119</strain>
    </source>
</reference>
<name>A0A0N8GTG7_9CHLR</name>
<comment type="function">
    <text evidence="5">Responsible for synthesis of pseudouridine from uracil-55 in the psi GC loop of transfer RNAs.</text>
</comment>
<feature type="active site" description="Nucleophile" evidence="5">
    <location>
        <position position="39"/>
    </location>
</feature>
<protein>
    <recommendedName>
        <fullName evidence="5">tRNA pseudouridine synthase B</fullName>
        <ecNumber evidence="5">5.4.99.25</ecNumber>
    </recommendedName>
    <alternativeName>
        <fullName evidence="5">tRNA pseudouridine(55) synthase</fullName>
        <shortName evidence="5">Psi55 synthase</shortName>
    </alternativeName>
    <alternativeName>
        <fullName evidence="5">tRNA pseudouridylate synthase</fullName>
    </alternativeName>
    <alternativeName>
        <fullName evidence="5">tRNA-uridine isomerase</fullName>
    </alternativeName>
</protein>
<dbReference type="PANTHER" id="PTHR13767:SF2">
    <property type="entry name" value="PSEUDOURIDYLATE SYNTHASE TRUB1"/>
    <property type="match status" value="1"/>
</dbReference>
<dbReference type="STRING" id="70996.SE18_00215"/>
<dbReference type="AlphaFoldDB" id="A0A0N8GTG7"/>
<dbReference type="PANTHER" id="PTHR13767">
    <property type="entry name" value="TRNA-PSEUDOURIDINE SYNTHASE"/>
    <property type="match status" value="1"/>
</dbReference>
<evidence type="ECO:0000256" key="4">
    <source>
        <dbReference type="ARBA" id="ARBA00023235"/>
    </source>
</evidence>
<keyword evidence="9" id="KW-1185">Reference proteome</keyword>
<dbReference type="FunFam" id="3.30.2350.10:FF:000011">
    <property type="entry name" value="tRNA pseudouridine synthase B"/>
    <property type="match status" value="1"/>
</dbReference>
<dbReference type="InterPro" id="IPR020103">
    <property type="entry name" value="PsdUridine_synth_cat_dom_sf"/>
</dbReference>
<evidence type="ECO:0000256" key="2">
    <source>
        <dbReference type="ARBA" id="ARBA00005642"/>
    </source>
</evidence>
<gene>
    <name evidence="5" type="primary">truB</name>
    <name evidence="8" type="ORF">SE18_00215</name>
</gene>
<dbReference type="Gene3D" id="3.30.2350.10">
    <property type="entry name" value="Pseudouridine synthase"/>
    <property type="match status" value="1"/>
</dbReference>
<organism evidence="8 9">
    <name type="scientific">Herpetosiphon geysericola</name>
    <dbReference type="NCBI Taxonomy" id="70996"/>
    <lineage>
        <taxon>Bacteria</taxon>
        <taxon>Bacillati</taxon>
        <taxon>Chloroflexota</taxon>
        <taxon>Chloroflexia</taxon>
        <taxon>Herpetosiphonales</taxon>
        <taxon>Herpetosiphonaceae</taxon>
        <taxon>Herpetosiphon</taxon>
    </lineage>
</organism>
<dbReference type="SUPFAM" id="SSF55120">
    <property type="entry name" value="Pseudouridine synthase"/>
    <property type="match status" value="1"/>
</dbReference>
<evidence type="ECO:0000313" key="8">
    <source>
        <dbReference type="EMBL" id="KPL92050.1"/>
    </source>
</evidence>
<feature type="domain" description="Pseudouridine synthase II N-terminal" evidence="6">
    <location>
        <begin position="24"/>
        <end position="173"/>
    </location>
</feature>
<sequence>MLHGFLNIDKPQGMTSTDVVRVVKRTARMKRVGHGGTLDPMATGVLPIALGNATRLLEYLQEEDRKAYTATLRLGITTDSDDAEGNVIAESAVPALEPGLIEHVLSQFRGAIEQVPPQYAAIRVDGKRMYEYAREGTHIELPARPITIEQLDLLAWDAQQLTIAVDCSKGTYIRALARDIGALLGCGAHLTALRRTRAGAFDLSTSIALADLDQQPEVLAAALLPPQAAIANWPLISLPEAVIADVRMGRVVQVASTAERVGLLDQAGQLVAIALLSETGYQPIKVFAPEA</sequence>
<dbReference type="GO" id="GO:0003723">
    <property type="term" value="F:RNA binding"/>
    <property type="evidence" value="ECO:0007669"/>
    <property type="project" value="InterPro"/>
</dbReference>
<evidence type="ECO:0000256" key="5">
    <source>
        <dbReference type="HAMAP-Rule" id="MF_01080"/>
    </source>
</evidence>
<proteinExistence type="inferred from homology"/>
<dbReference type="EC" id="5.4.99.25" evidence="5"/>
<dbReference type="OrthoDB" id="9802309at2"/>
<evidence type="ECO:0000256" key="1">
    <source>
        <dbReference type="ARBA" id="ARBA00000385"/>
    </source>
</evidence>
<comment type="catalytic activity">
    <reaction evidence="1 5">
        <text>uridine(55) in tRNA = pseudouridine(55) in tRNA</text>
        <dbReference type="Rhea" id="RHEA:42532"/>
        <dbReference type="Rhea" id="RHEA-COMP:10101"/>
        <dbReference type="Rhea" id="RHEA-COMP:10102"/>
        <dbReference type="ChEBI" id="CHEBI:65314"/>
        <dbReference type="ChEBI" id="CHEBI:65315"/>
        <dbReference type="EC" id="5.4.99.25"/>
    </reaction>
</comment>
<comment type="caution">
    <text evidence="8">The sequence shown here is derived from an EMBL/GenBank/DDBJ whole genome shotgun (WGS) entry which is preliminary data.</text>
</comment>
<feature type="domain" description="tRNA pseudouridylate synthase B C-terminal" evidence="7">
    <location>
        <begin position="174"/>
        <end position="226"/>
    </location>
</feature>
<evidence type="ECO:0000259" key="6">
    <source>
        <dbReference type="Pfam" id="PF01509"/>
    </source>
</evidence>
<keyword evidence="4 5" id="KW-0413">Isomerase</keyword>